<feature type="transmembrane region" description="Helical" evidence="1">
    <location>
        <begin position="379"/>
        <end position="400"/>
    </location>
</feature>
<dbReference type="EMBL" id="JAFKCU010000005">
    <property type="protein sequence ID" value="MBN7817438.1"/>
    <property type="molecule type" value="Genomic_DNA"/>
</dbReference>
<dbReference type="Proteomes" id="UP000664480">
    <property type="component" value="Unassembled WGS sequence"/>
</dbReference>
<sequence>MKGKRNKNILWKIHHWLGLYVGIVIAALSFTGAAAIFIPEIDQWLTRNYHQVSPKESKVPVADILVKLDSAYSDYRLLNIFPPASSYEALVFDYYKNDGANNARYHVYVDPYSGEILGTKDHYNGLANYLRQLHVRLLDNLYGRQLVGIAGIGLFIISLTGILIYGKFMKKQSFAEIRKGKGLRILMADWHKLIGITALVFNLMIAGTGAWLGLQPKIIQWFDIKAPNKFKRSEILKSAQEDIQEVFDYDHLVAKASLSIPEFIPTLVIPSSDGSNTVEVAGDIQGLPFEPHISKIIFDKTTGKEIFKYDIRDQTLGDQIYYIQEGLHFGRFGGIWLKIAYAILGLSSGILSITGYVIYLARQKNKYSKPNLALRRVSFYCLVGLMSFVVFGFISVWIGYAVATGIVTPLVYIFLFCYLSYQLYIFWHKKRTIKESVLAK</sequence>
<proteinExistence type="predicted"/>
<reference evidence="2 3" key="1">
    <citation type="submission" date="2021-03" db="EMBL/GenBank/DDBJ databases">
        <title>novel species isolated from a fishpond in China.</title>
        <authorList>
            <person name="Lu H."/>
            <person name="Cai Z."/>
        </authorList>
    </citation>
    <scope>NUCLEOTIDE SEQUENCE [LARGE SCALE GENOMIC DNA]</scope>
    <source>
        <strain evidence="2 3">YJ13C</strain>
    </source>
</reference>
<organism evidence="2 3">
    <name type="scientific">Algoriphagus pacificus</name>
    <dbReference type="NCBI Taxonomy" id="2811234"/>
    <lineage>
        <taxon>Bacteria</taxon>
        <taxon>Pseudomonadati</taxon>
        <taxon>Bacteroidota</taxon>
        <taxon>Cytophagia</taxon>
        <taxon>Cytophagales</taxon>
        <taxon>Cyclobacteriaceae</taxon>
        <taxon>Algoriphagus</taxon>
    </lineage>
</organism>
<name>A0ABS3CK12_9BACT</name>
<gene>
    <name evidence="2" type="ORF">J0A69_18500</name>
</gene>
<feature type="transmembrane region" description="Helical" evidence="1">
    <location>
        <begin position="146"/>
        <end position="169"/>
    </location>
</feature>
<protein>
    <submittedName>
        <fullName evidence="2">PepSY domain-containing protein</fullName>
    </submittedName>
</protein>
<dbReference type="PANTHER" id="PTHR34219">
    <property type="entry name" value="IRON-REGULATED INNER MEMBRANE PROTEIN-RELATED"/>
    <property type="match status" value="1"/>
</dbReference>
<keyword evidence="1" id="KW-0472">Membrane</keyword>
<keyword evidence="1" id="KW-1133">Transmembrane helix</keyword>
<keyword evidence="3" id="KW-1185">Reference proteome</keyword>
<dbReference type="InterPro" id="IPR005625">
    <property type="entry name" value="PepSY-ass_TM"/>
</dbReference>
<evidence type="ECO:0000313" key="3">
    <source>
        <dbReference type="Proteomes" id="UP000664480"/>
    </source>
</evidence>
<feature type="transmembrane region" description="Helical" evidence="1">
    <location>
        <begin position="406"/>
        <end position="427"/>
    </location>
</feature>
<comment type="caution">
    <text evidence="2">The sequence shown here is derived from an EMBL/GenBank/DDBJ whole genome shotgun (WGS) entry which is preliminary data.</text>
</comment>
<evidence type="ECO:0000256" key="1">
    <source>
        <dbReference type="SAM" id="Phobius"/>
    </source>
</evidence>
<dbReference type="RefSeq" id="WP_206588111.1">
    <property type="nucleotide sequence ID" value="NZ_JAFKCU010000005.1"/>
</dbReference>
<evidence type="ECO:0000313" key="2">
    <source>
        <dbReference type="EMBL" id="MBN7817438.1"/>
    </source>
</evidence>
<dbReference type="Pfam" id="PF03929">
    <property type="entry name" value="PepSY_TM"/>
    <property type="match status" value="1"/>
</dbReference>
<feature type="transmembrane region" description="Helical" evidence="1">
    <location>
        <begin position="190"/>
        <end position="212"/>
    </location>
</feature>
<accession>A0ABS3CK12</accession>
<feature type="transmembrane region" description="Helical" evidence="1">
    <location>
        <begin position="16"/>
        <end position="38"/>
    </location>
</feature>
<keyword evidence="1" id="KW-0812">Transmembrane</keyword>
<feature type="transmembrane region" description="Helical" evidence="1">
    <location>
        <begin position="339"/>
        <end position="359"/>
    </location>
</feature>